<keyword evidence="6" id="KW-1185">Reference proteome</keyword>
<organism evidence="5 6">
    <name type="scientific">Flavimobilis rhizosphaerae</name>
    <dbReference type="NCBI Taxonomy" id="2775421"/>
    <lineage>
        <taxon>Bacteria</taxon>
        <taxon>Bacillati</taxon>
        <taxon>Actinomycetota</taxon>
        <taxon>Actinomycetes</taxon>
        <taxon>Micrococcales</taxon>
        <taxon>Jonesiaceae</taxon>
        <taxon>Flavimobilis</taxon>
    </lineage>
</organism>
<evidence type="ECO:0000313" key="5">
    <source>
        <dbReference type="EMBL" id="MBD9699927.1"/>
    </source>
</evidence>
<dbReference type="InterPro" id="IPR005025">
    <property type="entry name" value="FMN_Rdtase-like_dom"/>
</dbReference>
<accession>A0ABR9DUA7</accession>
<evidence type="ECO:0000259" key="4">
    <source>
        <dbReference type="Pfam" id="PF03358"/>
    </source>
</evidence>
<keyword evidence="1" id="KW-0285">Flavoprotein</keyword>
<keyword evidence="2" id="KW-0288">FMN</keyword>
<dbReference type="PANTHER" id="PTHR43408">
    <property type="entry name" value="FMN REDUCTASE (NADPH)"/>
    <property type="match status" value="1"/>
</dbReference>
<dbReference type="InterPro" id="IPR051814">
    <property type="entry name" value="NAD(P)H-dep_FMN_reductase"/>
</dbReference>
<evidence type="ECO:0000256" key="1">
    <source>
        <dbReference type="ARBA" id="ARBA00022630"/>
    </source>
</evidence>
<evidence type="ECO:0000313" key="6">
    <source>
        <dbReference type="Proteomes" id="UP000642107"/>
    </source>
</evidence>
<evidence type="ECO:0000256" key="2">
    <source>
        <dbReference type="ARBA" id="ARBA00022643"/>
    </source>
</evidence>
<feature type="domain" description="NADPH-dependent FMN reductase-like" evidence="4">
    <location>
        <begin position="5"/>
        <end position="153"/>
    </location>
</feature>
<dbReference type="RefSeq" id="WP_192280603.1">
    <property type="nucleotide sequence ID" value="NZ_JACZDF010000005.1"/>
</dbReference>
<evidence type="ECO:0000256" key="3">
    <source>
        <dbReference type="ARBA" id="ARBA00023002"/>
    </source>
</evidence>
<sequence>MTRHLVALSAGLSQPSSTRLLADRLLAATSATLDERGVAHTTEVVELRDLARDVTDMLLTGFAPPRLADVLEKVRTADGLVAVTPIFSGSYSGLFKSFMDVVDPDALRGVPVLLGATAGTPRHSLALEHALRPLFSYLRADVVGTAVFAATDDWGANGSTYDSAGRLQSRIDRAGSELATKVEHYAGAAEDDPFGDVVPFAEQLGR</sequence>
<keyword evidence="3" id="KW-0560">Oxidoreductase</keyword>
<dbReference type="Pfam" id="PF03358">
    <property type="entry name" value="FMN_red"/>
    <property type="match status" value="1"/>
</dbReference>
<dbReference type="Proteomes" id="UP000642107">
    <property type="component" value="Unassembled WGS sequence"/>
</dbReference>
<dbReference type="NCBIfam" id="TIGR04037">
    <property type="entry name" value="LLM_duo_CE1759"/>
    <property type="match status" value="1"/>
</dbReference>
<comment type="caution">
    <text evidence="5">The sequence shown here is derived from an EMBL/GenBank/DDBJ whole genome shotgun (WGS) entry which is preliminary data.</text>
</comment>
<dbReference type="EMBL" id="JACZDF010000005">
    <property type="protein sequence ID" value="MBD9699927.1"/>
    <property type="molecule type" value="Genomic_DNA"/>
</dbReference>
<dbReference type="PANTHER" id="PTHR43408:SF2">
    <property type="entry name" value="FMN REDUCTASE (NADPH)"/>
    <property type="match status" value="1"/>
</dbReference>
<dbReference type="InterPro" id="IPR023932">
    <property type="entry name" value="CE1759_FMN_reduct"/>
</dbReference>
<dbReference type="InterPro" id="IPR029039">
    <property type="entry name" value="Flavoprotein-like_sf"/>
</dbReference>
<protein>
    <submittedName>
        <fullName evidence="5">FMN reductase</fullName>
    </submittedName>
</protein>
<name>A0ABR9DUA7_9MICO</name>
<dbReference type="SUPFAM" id="SSF52218">
    <property type="entry name" value="Flavoproteins"/>
    <property type="match status" value="1"/>
</dbReference>
<dbReference type="Gene3D" id="3.40.50.360">
    <property type="match status" value="1"/>
</dbReference>
<reference evidence="5 6" key="1">
    <citation type="submission" date="2020-09" db="EMBL/GenBank/DDBJ databases">
        <title>Flavimobilis rhizosphaerae sp. nov., isolated from rhizosphere soil of Spartina alterniflora.</title>
        <authorList>
            <person name="Hanqin C."/>
        </authorList>
    </citation>
    <scope>NUCLEOTIDE SEQUENCE [LARGE SCALE GENOMIC DNA]</scope>
    <source>
        <strain evidence="5 6">GY 10621</strain>
    </source>
</reference>
<gene>
    <name evidence="5" type="ORF">IGS67_10550</name>
</gene>
<proteinExistence type="predicted"/>